<accession>A0A6A3RCP4</accession>
<dbReference type="EMBL" id="QXGB01002958">
    <property type="protein sequence ID" value="KAE9173768.1"/>
    <property type="molecule type" value="Genomic_DNA"/>
</dbReference>
<organism evidence="1 4">
    <name type="scientific">Phytophthora fragariae</name>
    <dbReference type="NCBI Taxonomy" id="53985"/>
    <lineage>
        <taxon>Eukaryota</taxon>
        <taxon>Sar</taxon>
        <taxon>Stramenopiles</taxon>
        <taxon>Oomycota</taxon>
        <taxon>Peronosporomycetes</taxon>
        <taxon>Peronosporales</taxon>
        <taxon>Peronosporaceae</taxon>
        <taxon>Phytophthora</taxon>
    </lineage>
</organism>
<keyword evidence="3" id="KW-1185">Reference proteome</keyword>
<dbReference type="Proteomes" id="UP000440732">
    <property type="component" value="Unassembled WGS sequence"/>
</dbReference>
<proteinExistence type="predicted"/>
<reference evidence="3 4" key="1">
    <citation type="submission" date="2018-08" db="EMBL/GenBank/DDBJ databases">
        <title>Genomic investigation of the strawberry pathogen Phytophthora fragariae indicates pathogenicity is determined by transcriptional variation in three key races.</title>
        <authorList>
            <person name="Adams T.M."/>
            <person name="Armitage A.D."/>
            <person name="Sobczyk M.K."/>
            <person name="Bates H.J."/>
            <person name="Dunwell J.M."/>
            <person name="Nellist C.F."/>
            <person name="Harrison R.J."/>
        </authorList>
    </citation>
    <scope>NUCLEOTIDE SEQUENCE [LARGE SCALE GENOMIC DNA]</scope>
    <source>
        <strain evidence="2 3">NOV-27</strain>
        <strain evidence="1 4">NOV-5</strain>
    </source>
</reference>
<comment type="caution">
    <text evidence="1">The sequence shown here is derived from an EMBL/GenBank/DDBJ whole genome shotgun (WGS) entry which is preliminary data.</text>
</comment>
<name>A0A6A3RCP4_9STRA</name>
<protein>
    <submittedName>
        <fullName evidence="1">Uncharacterized protein</fullName>
    </submittedName>
</protein>
<sequence>MPIRPCKACVCACTVCMSSFIDFTMSALLVSATLATLNASAMLFSPAPIARIPSAFSALSRALLPV</sequence>
<evidence type="ECO:0000313" key="4">
    <source>
        <dbReference type="Proteomes" id="UP000440732"/>
    </source>
</evidence>
<dbReference type="Proteomes" id="UP000433483">
    <property type="component" value="Unassembled WGS sequence"/>
</dbReference>
<gene>
    <name evidence="2" type="ORF">PF005_g26136</name>
    <name evidence="1" type="ORF">PF006_g24387</name>
</gene>
<evidence type="ECO:0000313" key="2">
    <source>
        <dbReference type="EMBL" id="KAE9173768.1"/>
    </source>
</evidence>
<dbReference type="EMBL" id="QXGA01002677">
    <property type="protein sequence ID" value="KAE9093654.1"/>
    <property type="molecule type" value="Genomic_DNA"/>
</dbReference>
<dbReference type="AlphaFoldDB" id="A0A6A3RCP4"/>
<evidence type="ECO:0000313" key="1">
    <source>
        <dbReference type="EMBL" id="KAE9093654.1"/>
    </source>
</evidence>
<evidence type="ECO:0000313" key="3">
    <source>
        <dbReference type="Proteomes" id="UP000433483"/>
    </source>
</evidence>